<dbReference type="SUPFAM" id="SSF53187">
    <property type="entry name" value="Zn-dependent exopeptidases"/>
    <property type="match status" value="1"/>
</dbReference>
<dbReference type="GO" id="GO:0008745">
    <property type="term" value="F:N-acetylmuramoyl-L-alanine amidase activity"/>
    <property type="evidence" value="ECO:0007669"/>
    <property type="project" value="InterPro"/>
</dbReference>
<keyword evidence="4" id="KW-1185">Reference proteome</keyword>
<gene>
    <name evidence="3" type="ORF">AS180_18230</name>
</gene>
<dbReference type="SMART" id="SM00646">
    <property type="entry name" value="Ami_3"/>
    <property type="match status" value="1"/>
</dbReference>
<reference evidence="3 4" key="1">
    <citation type="submission" date="2015-11" db="EMBL/GenBank/DDBJ databases">
        <title>Bacillus caseinolyticus sp nov.</title>
        <authorList>
            <person name="Dastager S.G."/>
            <person name="Mawlankar R."/>
        </authorList>
    </citation>
    <scope>NUCLEOTIDE SEQUENCE [LARGE SCALE GENOMIC DNA]</scope>
    <source>
        <strain evidence="3 4">SGD-V-76</strain>
    </source>
</reference>
<dbReference type="GO" id="GO:0030288">
    <property type="term" value="C:outer membrane-bounded periplasmic space"/>
    <property type="evidence" value="ECO:0007669"/>
    <property type="project" value="TreeGrafter"/>
</dbReference>
<dbReference type="AlphaFoldDB" id="A0A0V8JHK5"/>
<keyword evidence="1" id="KW-0378">Hydrolase</keyword>
<sequence>MKGWYSLLLVVLVCLAWAFMLGVDRESNNELVEESYEGIPVKELKTKELPVVDKKEEAQQPTKKSFIVYLDPGHQARANTIHERVSPYSNETKMKVTGGTTGVVTRKPEYVLNLEAAFLLEELLTEKGFEVYLTRSAHDVDISNKERAEMANEKKADLVIRLHADGAENPNVSGFGVLVPSKKQAISKQSESAATLIVSEVKKQSGMKVNGIRYRSDLTGFNWSTVPVVLLEMGYMTNPTEDQKLSNPAYLEGMLQAVTTGVEKYAALQ</sequence>
<organism evidence="3 4">
    <name type="scientific">Priestia veravalensis</name>
    <dbReference type="NCBI Taxonomy" id="1414648"/>
    <lineage>
        <taxon>Bacteria</taxon>
        <taxon>Bacillati</taxon>
        <taxon>Bacillota</taxon>
        <taxon>Bacilli</taxon>
        <taxon>Bacillales</taxon>
        <taxon>Bacillaceae</taxon>
        <taxon>Priestia</taxon>
    </lineage>
</organism>
<dbReference type="RefSeq" id="WP_062687265.1">
    <property type="nucleotide sequence ID" value="NZ_KQ758695.1"/>
</dbReference>
<proteinExistence type="predicted"/>
<dbReference type="InterPro" id="IPR002508">
    <property type="entry name" value="MurNAc-LAA_cat"/>
</dbReference>
<dbReference type="PANTHER" id="PTHR30404">
    <property type="entry name" value="N-ACETYLMURAMOYL-L-ALANINE AMIDASE"/>
    <property type="match status" value="1"/>
</dbReference>
<comment type="caution">
    <text evidence="3">The sequence shown here is derived from an EMBL/GenBank/DDBJ whole genome shotgun (WGS) entry which is preliminary data.</text>
</comment>
<evidence type="ECO:0000259" key="2">
    <source>
        <dbReference type="SMART" id="SM00646"/>
    </source>
</evidence>
<name>A0A0V8JHK5_9BACI</name>
<dbReference type="Proteomes" id="UP000053681">
    <property type="component" value="Unassembled WGS sequence"/>
</dbReference>
<feature type="domain" description="MurNAc-LAA" evidence="2">
    <location>
        <begin position="148"/>
        <end position="263"/>
    </location>
</feature>
<evidence type="ECO:0000313" key="3">
    <source>
        <dbReference type="EMBL" id="KSU86519.1"/>
    </source>
</evidence>
<dbReference type="Gene3D" id="3.40.630.40">
    <property type="entry name" value="Zn-dependent exopeptidases"/>
    <property type="match status" value="1"/>
</dbReference>
<dbReference type="PANTHER" id="PTHR30404:SF0">
    <property type="entry name" value="N-ACETYLMURAMOYL-L-ALANINE AMIDASE AMIC"/>
    <property type="match status" value="1"/>
</dbReference>
<evidence type="ECO:0000313" key="4">
    <source>
        <dbReference type="Proteomes" id="UP000053681"/>
    </source>
</evidence>
<accession>A0A0V8JHK5</accession>
<dbReference type="GO" id="GO:0009253">
    <property type="term" value="P:peptidoglycan catabolic process"/>
    <property type="evidence" value="ECO:0007669"/>
    <property type="project" value="InterPro"/>
</dbReference>
<evidence type="ECO:0000256" key="1">
    <source>
        <dbReference type="ARBA" id="ARBA00022801"/>
    </source>
</evidence>
<dbReference type="EMBL" id="LNQP01000080">
    <property type="protein sequence ID" value="KSU86519.1"/>
    <property type="molecule type" value="Genomic_DNA"/>
</dbReference>
<dbReference type="CDD" id="cd02696">
    <property type="entry name" value="MurNAc-LAA"/>
    <property type="match status" value="1"/>
</dbReference>
<dbReference type="InterPro" id="IPR050695">
    <property type="entry name" value="N-acetylmuramoyl_amidase_3"/>
</dbReference>
<protein>
    <recommendedName>
        <fullName evidence="2">MurNAc-LAA domain-containing protein</fullName>
    </recommendedName>
</protein>
<dbReference type="Pfam" id="PF01520">
    <property type="entry name" value="Amidase_3"/>
    <property type="match status" value="1"/>
</dbReference>